<dbReference type="EMBL" id="CP050854">
    <property type="protein sequence ID" value="QTF10217.1"/>
    <property type="molecule type" value="Genomic_DNA"/>
</dbReference>
<evidence type="ECO:0000256" key="1">
    <source>
        <dbReference type="SAM" id="Coils"/>
    </source>
</evidence>
<gene>
    <name evidence="2" type="ORF">HC231_21515</name>
</gene>
<keyword evidence="3" id="KW-1185">Reference proteome</keyword>
<dbReference type="Pfam" id="PF13148">
    <property type="entry name" value="DUF3987"/>
    <property type="match status" value="1"/>
</dbReference>
<sequence length="485" mass="55525">MNYLANTNMVAPNSHLENPTFPSEKIPDVLRDAISAVSSKTQAPIPLIFASAMAPIALLAQGMIDVSPKDGLTFPVSCNFLTVAESGERKSTVDKIFMQPIHEHEKIAYLKHQEDLKKYKFELDIWEMELSAIKNNLKNNTRKKLPTDDVKAQLMEHFQNEPQLPRKVQLLANDITPAALQHLLHTGGGSLALHSSEGGEIINSQAFKNLALLNELWDGMPISVTRRHSESYKIFGSRLSANIMVQNAPLHKYLKHAHEQVRGSGFLARFFFSFPISTIGTRIGNMNNNYHNLILPYYSRLNQMLNHYLGTLTSKNKNRTLLHFSPDAKNRWIYLCDQIERRVGVNGDYFSIRDFASKEGNKIARMAALFHYFSNEDGDITLENVENAVAVCQWYLSEALRILTPEPQYISDANVLYEWLIERFHMNNFQPIKKNHIRQYGPNSLRQYTRFESALRYLHDTGKIQVAPYGKTIFVYYKVQNKSVF</sequence>
<protein>
    <submittedName>
        <fullName evidence="2">DUF3987 domain-containing protein</fullName>
    </submittedName>
</protein>
<dbReference type="InterPro" id="IPR025048">
    <property type="entry name" value="DUF3987"/>
</dbReference>
<dbReference type="RefSeq" id="WP_208228702.1">
    <property type="nucleotide sequence ID" value="NZ_CP050854.1"/>
</dbReference>
<organism evidence="2 3">
    <name type="scientific">Brenneria izadpanahii</name>
    <dbReference type="NCBI Taxonomy" id="2722756"/>
    <lineage>
        <taxon>Bacteria</taxon>
        <taxon>Pseudomonadati</taxon>
        <taxon>Pseudomonadota</taxon>
        <taxon>Gammaproteobacteria</taxon>
        <taxon>Enterobacterales</taxon>
        <taxon>Pectobacteriaceae</taxon>
        <taxon>Brenneria</taxon>
    </lineage>
</organism>
<feature type="coiled-coil region" evidence="1">
    <location>
        <begin position="116"/>
        <end position="143"/>
    </location>
</feature>
<evidence type="ECO:0000313" key="2">
    <source>
        <dbReference type="EMBL" id="QTF10217.1"/>
    </source>
</evidence>
<dbReference type="Proteomes" id="UP000671960">
    <property type="component" value="Chromosome"/>
</dbReference>
<keyword evidence="1" id="KW-0175">Coiled coil</keyword>
<evidence type="ECO:0000313" key="3">
    <source>
        <dbReference type="Proteomes" id="UP000671960"/>
    </source>
</evidence>
<name>A0ABX7V034_9GAMM</name>
<accession>A0ABX7V034</accession>
<reference evidence="2 3" key="1">
    <citation type="submission" date="2020-03" db="EMBL/GenBank/DDBJ databases">
        <authorList>
            <person name="Bakhshi Ganjeh M."/>
        </authorList>
    </citation>
    <scope>NUCLEOTIDE SEQUENCE [LARGE SCALE GENOMIC DNA]</scope>
    <source>
        <strain evidence="3">Iran 50</strain>
    </source>
</reference>
<proteinExistence type="predicted"/>